<dbReference type="Proteomes" id="UP000319865">
    <property type="component" value="Unassembled WGS sequence"/>
</dbReference>
<organism evidence="2 3">
    <name type="scientific">Blastococcus colisei</name>
    <dbReference type="NCBI Taxonomy" id="1564162"/>
    <lineage>
        <taxon>Bacteria</taxon>
        <taxon>Bacillati</taxon>
        <taxon>Actinomycetota</taxon>
        <taxon>Actinomycetes</taxon>
        <taxon>Geodermatophilales</taxon>
        <taxon>Geodermatophilaceae</taxon>
        <taxon>Blastococcus</taxon>
    </lineage>
</organism>
<comment type="caution">
    <text evidence="2">The sequence shown here is derived from an EMBL/GenBank/DDBJ whole genome shotgun (WGS) entry which is preliminary data.</text>
</comment>
<keyword evidence="1" id="KW-1133">Transmembrane helix</keyword>
<accession>A0A543PEF0</accession>
<dbReference type="EMBL" id="VFQE01000001">
    <property type="protein sequence ID" value="TQN42427.1"/>
    <property type="molecule type" value="Genomic_DNA"/>
</dbReference>
<proteinExistence type="predicted"/>
<keyword evidence="3" id="KW-1185">Reference proteome</keyword>
<dbReference type="AlphaFoldDB" id="A0A543PEF0"/>
<sequence length="103" mass="10151">MTALTPGCDPDMSITGAPYGVSGGGPRLRSGLVLLAAVVVSVLLAIGNSVPGLVAVPAVVVGVLCALALIRRGARLAHRAGSVVAASVGRALYRSRPVPTATP</sequence>
<name>A0A543PEF0_9ACTN</name>
<dbReference type="RefSeq" id="WP_142025061.1">
    <property type="nucleotide sequence ID" value="NZ_VFQE01000001.1"/>
</dbReference>
<dbReference type="OrthoDB" id="5192435at2"/>
<evidence type="ECO:0000256" key="1">
    <source>
        <dbReference type="SAM" id="Phobius"/>
    </source>
</evidence>
<keyword evidence="1" id="KW-0472">Membrane</keyword>
<feature type="transmembrane region" description="Helical" evidence="1">
    <location>
        <begin position="28"/>
        <end position="46"/>
    </location>
</feature>
<gene>
    <name evidence="2" type="ORF">FHU33_1827</name>
</gene>
<feature type="transmembrane region" description="Helical" evidence="1">
    <location>
        <begin position="52"/>
        <end position="70"/>
    </location>
</feature>
<protein>
    <submittedName>
        <fullName evidence="2">Uncharacterized protein</fullName>
    </submittedName>
</protein>
<evidence type="ECO:0000313" key="3">
    <source>
        <dbReference type="Proteomes" id="UP000319865"/>
    </source>
</evidence>
<evidence type="ECO:0000313" key="2">
    <source>
        <dbReference type="EMBL" id="TQN42427.1"/>
    </source>
</evidence>
<keyword evidence="1" id="KW-0812">Transmembrane</keyword>
<reference evidence="2 3" key="1">
    <citation type="submission" date="2019-06" db="EMBL/GenBank/DDBJ databases">
        <title>Sequencing the genomes of 1000 actinobacteria strains.</title>
        <authorList>
            <person name="Klenk H.-P."/>
        </authorList>
    </citation>
    <scope>NUCLEOTIDE SEQUENCE [LARGE SCALE GENOMIC DNA]</scope>
    <source>
        <strain evidence="2 3">DSM 46837</strain>
    </source>
</reference>